<dbReference type="InterPro" id="IPR020892">
    <property type="entry name" value="Cyclophilin-type_PPIase_CS"/>
</dbReference>
<keyword evidence="10" id="KW-0508">mRNA splicing</keyword>
<evidence type="ECO:0000256" key="12">
    <source>
        <dbReference type="ARBA" id="ARBA00023242"/>
    </source>
</evidence>
<dbReference type="GO" id="GO:0016607">
    <property type="term" value="C:nuclear speck"/>
    <property type="evidence" value="ECO:0007669"/>
    <property type="project" value="UniProtKB-SubCell"/>
</dbReference>
<comment type="subcellular location">
    <subcellularLocation>
        <location evidence="3">Cytoplasm</location>
    </subcellularLocation>
    <subcellularLocation>
        <location evidence="2">Nucleus speckle</location>
    </subcellularLocation>
</comment>
<keyword evidence="9" id="KW-0143">Chaperone</keyword>
<dbReference type="InterPro" id="IPR029000">
    <property type="entry name" value="Cyclophilin-like_dom_sf"/>
</dbReference>
<dbReference type="SUPFAM" id="SSF50891">
    <property type="entry name" value="Cyclophilin-like"/>
    <property type="match status" value="1"/>
</dbReference>
<keyword evidence="18" id="KW-1185">Reference proteome</keyword>
<dbReference type="OrthoDB" id="193499at2759"/>
<dbReference type="Gene3D" id="2.40.100.10">
    <property type="entry name" value="Cyclophilin-like"/>
    <property type="match status" value="1"/>
</dbReference>
<dbReference type="GO" id="GO:0005681">
    <property type="term" value="C:spliceosomal complex"/>
    <property type="evidence" value="ECO:0007669"/>
    <property type="project" value="UniProtKB-KW"/>
</dbReference>
<dbReference type="AlphaFoldDB" id="A0A7M5U769"/>
<dbReference type="GO" id="GO:0005737">
    <property type="term" value="C:cytoplasm"/>
    <property type="evidence" value="ECO:0007669"/>
    <property type="project" value="UniProtKB-SubCell"/>
</dbReference>
<dbReference type="EC" id="5.2.1.8" evidence="15"/>
<evidence type="ECO:0000259" key="16">
    <source>
        <dbReference type="PROSITE" id="PS50072"/>
    </source>
</evidence>
<evidence type="ECO:0000256" key="13">
    <source>
        <dbReference type="ARBA" id="ARBA00038512"/>
    </source>
</evidence>
<keyword evidence="8 15" id="KW-0697">Rotamase</keyword>
<reference evidence="17" key="1">
    <citation type="submission" date="2021-01" db="UniProtKB">
        <authorList>
            <consortium name="EnsemblMetazoa"/>
        </authorList>
    </citation>
    <scope>IDENTIFICATION</scope>
</reference>
<evidence type="ECO:0000256" key="5">
    <source>
        <dbReference type="ARBA" id="ARBA00022664"/>
    </source>
</evidence>
<protein>
    <recommendedName>
        <fullName evidence="15">Peptidyl-prolyl cis-trans isomerase</fullName>
        <shortName evidence="15">PPIase</shortName>
        <ecNumber evidence="15">5.2.1.8</ecNumber>
    </recommendedName>
</protein>
<accession>A0A7M5U769</accession>
<keyword evidence="11 15" id="KW-0413">Isomerase</keyword>
<dbReference type="PRINTS" id="PR00153">
    <property type="entry name" value="CSAPPISMRASE"/>
</dbReference>
<dbReference type="GeneID" id="136811522"/>
<sequence length="178" mass="19313">MATGATNPSNPVVFFDISIGGQDVGRLKIELFADVVPKTAENFRQFCTGEYTKDKIPIGYKGATFHRIIKDFMIQGGDFIKGDGTGVCSIYGGIDFPDENFEKKHEGPGLLSMANSGVDTNGCQFFITCAKCDFLDGKHVVFGKVIDGMLVMRKIENVPTGANNRPKLSVIVSQCGEM</sequence>
<evidence type="ECO:0000256" key="11">
    <source>
        <dbReference type="ARBA" id="ARBA00023235"/>
    </source>
</evidence>
<evidence type="ECO:0000256" key="3">
    <source>
        <dbReference type="ARBA" id="ARBA00004496"/>
    </source>
</evidence>
<keyword evidence="7" id="KW-0007">Acetylation</keyword>
<evidence type="ECO:0000256" key="2">
    <source>
        <dbReference type="ARBA" id="ARBA00004324"/>
    </source>
</evidence>
<dbReference type="GO" id="GO:0016018">
    <property type="term" value="F:cyclosporin A binding"/>
    <property type="evidence" value="ECO:0007669"/>
    <property type="project" value="TreeGrafter"/>
</dbReference>
<dbReference type="GO" id="GO:0003755">
    <property type="term" value="F:peptidyl-prolyl cis-trans isomerase activity"/>
    <property type="evidence" value="ECO:0007669"/>
    <property type="project" value="UniProtKB-UniRule"/>
</dbReference>
<dbReference type="PROSITE" id="PS50072">
    <property type="entry name" value="CSA_PPIASE_2"/>
    <property type="match status" value="1"/>
</dbReference>
<keyword evidence="4" id="KW-0963">Cytoplasm</keyword>
<dbReference type="Pfam" id="PF00160">
    <property type="entry name" value="Pro_isomerase"/>
    <property type="match status" value="1"/>
</dbReference>
<dbReference type="InterPro" id="IPR002130">
    <property type="entry name" value="Cyclophilin-type_PPIase_dom"/>
</dbReference>
<name>A0A7M5U769_9CNID</name>
<comment type="function">
    <text evidence="15">PPIases accelerate the folding of proteins. It catalyzes the cis-trans isomerization of proline imidic peptide bonds in oligopeptides.</text>
</comment>
<organism evidence="17 18">
    <name type="scientific">Clytia hemisphaerica</name>
    <dbReference type="NCBI Taxonomy" id="252671"/>
    <lineage>
        <taxon>Eukaryota</taxon>
        <taxon>Metazoa</taxon>
        <taxon>Cnidaria</taxon>
        <taxon>Hydrozoa</taxon>
        <taxon>Hydroidolina</taxon>
        <taxon>Leptothecata</taxon>
        <taxon>Obeliida</taxon>
        <taxon>Clytiidae</taxon>
        <taxon>Clytia</taxon>
    </lineage>
</organism>
<proteinExistence type="inferred from homology"/>
<keyword evidence="5" id="KW-0507">mRNA processing</keyword>
<comment type="function">
    <text evidence="14">PPIase that catalyzes the cis-trans isomerization of proline imidic peptide bonds in oligopeptides and may therefore assist protein folding. Participates in pre-mRNA splicing. May play a role in the assembly of the U4/U5/U6 tri-snRNP complex, one of the building blocks of the spliceosome. May act as a chaperone.</text>
</comment>
<dbReference type="PROSITE" id="PS00170">
    <property type="entry name" value="CSA_PPIASE_1"/>
    <property type="match status" value="1"/>
</dbReference>
<dbReference type="EnsemblMetazoa" id="CLYHEMT007101.1">
    <property type="protein sequence ID" value="CLYHEMP007101.1"/>
    <property type="gene ID" value="CLYHEMG007101"/>
</dbReference>
<evidence type="ECO:0000256" key="8">
    <source>
        <dbReference type="ARBA" id="ARBA00023110"/>
    </source>
</evidence>
<evidence type="ECO:0000256" key="10">
    <source>
        <dbReference type="ARBA" id="ARBA00023187"/>
    </source>
</evidence>
<dbReference type="FunFam" id="2.40.100.10:FF:000017">
    <property type="entry name" value="Peptidyl-prolyl cis-trans isomerase"/>
    <property type="match status" value="1"/>
</dbReference>
<comment type="catalytic activity">
    <reaction evidence="1 15">
        <text>[protein]-peptidylproline (omega=180) = [protein]-peptidylproline (omega=0)</text>
        <dbReference type="Rhea" id="RHEA:16237"/>
        <dbReference type="Rhea" id="RHEA-COMP:10747"/>
        <dbReference type="Rhea" id="RHEA-COMP:10748"/>
        <dbReference type="ChEBI" id="CHEBI:83833"/>
        <dbReference type="ChEBI" id="CHEBI:83834"/>
        <dbReference type="EC" id="5.2.1.8"/>
    </reaction>
</comment>
<dbReference type="Proteomes" id="UP000594262">
    <property type="component" value="Unplaced"/>
</dbReference>
<evidence type="ECO:0000313" key="18">
    <source>
        <dbReference type="Proteomes" id="UP000594262"/>
    </source>
</evidence>
<feature type="domain" description="PPIase cyclophilin-type" evidence="16">
    <location>
        <begin position="14"/>
        <end position="177"/>
    </location>
</feature>
<dbReference type="RefSeq" id="XP_066924245.1">
    <property type="nucleotide sequence ID" value="XM_067068144.1"/>
</dbReference>
<dbReference type="PANTHER" id="PTHR11071:SF561">
    <property type="entry name" value="PEPTIDYL-PROLYL CIS-TRANS ISOMERASE D-RELATED"/>
    <property type="match status" value="1"/>
</dbReference>
<dbReference type="PIRSF" id="PIRSF001467">
    <property type="entry name" value="Peptidylpro_ismrse"/>
    <property type="match status" value="1"/>
</dbReference>
<dbReference type="InterPro" id="IPR024936">
    <property type="entry name" value="Cyclophilin-type_PPIase"/>
</dbReference>
<evidence type="ECO:0000256" key="6">
    <source>
        <dbReference type="ARBA" id="ARBA00022728"/>
    </source>
</evidence>
<evidence type="ECO:0000313" key="17">
    <source>
        <dbReference type="EnsemblMetazoa" id="CLYHEMP007101.1"/>
    </source>
</evidence>
<dbReference type="PANTHER" id="PTHR11071">
    <property type="entry name" value="PEPTIDYL-PROLYL CIS-TRANS ISOMERASE"/>
    <property type="match status" value="1"/>
</dbReference>
<keyword evidence="12" id="KW-0539">Nucleus</keyword>
<evidence type="ECO:0000256" key="1">
    <source>
        <dbReference type="ARBA" id="ARBA00000971"/>
    </source>
</evidence>
<dbReference type="CDD" id="cd01926">
    <property type="entry name" value="cyclophilin_ABH_like"/>
    <property type="match status" value="1"/>
</dbReference>
<evidence type="ECO:0000256" key="9">
    <source>
        <dbReference type="ARBA" id="ARBA00023186"/>
    </source>
</evidence>
<dbReference type="GO" id="GO:0008380">
    <property type="term" value="P:RNA splicing"/>
    <property type="evidence" value="ECO:0007669"/>
    <property type="project" value="UniProtKB-KW"/>
</dbReference>
<evidence type="ECO:0000256" key="7">
    <source>
        <dbReference type="ARBA" id="ARBA00022990"/>
    </source>
</evidence>
<evidence type="ECO:0000256" key="14">
    <source>
        <dbReference type="ARBA" id="ARBA00059766"/>
    </source>
</evidence>
<evidence type="ECO:0000256" key="15">
    <source>
        <dbReference type="RuleBase" id="RU363019"/>
    </source>
</evidence>
<dbReference type="GO" id="GO:0006397">
    <property type="term" value="P:mRNA processing"/>
    <property type="evidence" value="ECO:0007669"/>
    <property type="project" value="UniProtKB-KW"/>
</dbReference>
<comment type="similarity">
    <text evidence="13">Belongs to the cyclophilin-type PPIase family. PPIase H subfamily.</text>
</comment>
<evidence type="ECO:0000256" key="4">
    <source>
        <dbReference type="ARBA" id="ARBA00022490"/>
    </source>
</evidence>
<keyword evidence="6" id="KW-0747">Spliceosome</keyword>
<dbReference type="GO" id="GO:0006457">
    <property type="term" value="P:protein folding"/>
    <property type="evidence" value="ECO:0007669"/>
    <property type="project" value="InterPro"/>
</dbReference>